<dbReference type="Gene3D" id="3.40.50.150">
    <property type="entry name" value="Vaccinia Virus protein VP39"/>
    <property type="match status" value="1"/>
</dbReference>
<evidence type="ECO:0000256" key="3">
    <source>
        <dbReference type="ARBA" id="ARBA00022691"/>
    </source>
</evidence>
<dbReference type="InterPro" id="IPR001077">
    <property type="entry name" value="COMT_C"/>
</dbReference>
<evidence type="ECO:0000256" key="1">
    <source>
        <dbReference type="ARBA" id="ARBA00022603"/>
    </source>
</evidence>
<proteinExistence type="predicted"/>
<dbReference type="GO" id="GO:0032259">
    <property type="term" value="P:methylation"/>
    <property type="evidence" value="ECO:0007669"/>
    <property type="project" value="UniProtKB-KW"/>
</dbReference>
<dbReference type="InterPro" id="IPR036390">
    <property type="entry name" value="WH_DNA-bd_sf"/>
</dbReference>
<dbReference type="Proteomes" id="UP000092247">
    <property type="component" value="Unassembled WGS sequence"/>
</dbReference>
<dbReference type="InterPro" id="IPR016461">
    <property type="entry name" value="COMT-like"/>
</dbReference>
<dbReference type="PANTHER" id="PTHR43712:SF2">
    <property type="entry name" value="O-METHYLTRANSFERASE CICE"/>
    <property type="match status" value="1"/>
</dbReference>
<evidence type="ECO:0000259" key="4">
    <source>
        <dbReference type="Pfam" id="PF00891"/>
    </source>
</evidence>
<dbReference type="PIRSF" id="PIRSF005739">
    <property type="entry name" value="O-mtase"/>
    <property type="match status" value="1"/>
</dbReference>
<name>A0A1B8H052_9GAMM</name>
<dbReference type="AlphaFoldDB" id="A0A1B8H052"/>
<dbReference type="PANTHER" id="PTHR43712">
    <property type="entry name" value="PUTATIVE (AFU_ORTHOLOGUE AFUA_4G14580)-RELATED"/>
    <property type="match status" value="1"/>
</dbReference>
<dbReference type="SUPFAM" id="SSF53335">
    <property type="entry name" value="S-adenosyl-L-methionine-dependent methyltransferases"/>
    <property type="match status" value="1"/>
</dbReference>
<dbReference type="InterPro" id="IPR029063">
    <property type="entry name" value="SAM-dependent_MTases_sf"/>
</dbReference>
<reference evidence="6 7" key="1">
    <citation type="submission" date="2016-06" db="EMBL/GenBank/DDBJ databases">
        <authorList>
            <person name="Kjaerup R.B."/>
            <person name="Dalgaard T.S."/>
            <person name="Juul-Madsen H.R."/>
        </authorList>
    </citation>
    <scope>NUCLEOTIDE SEQUENCE [LARGE SCALE GENOMIC DNA]</scope>
    <source>
        <strain evidence="6 7">GCSL-Mp3</strain>
    </source>
</reference>
<dbReference type="RefSeq" id="WP_067426401.1">
    <property type="nucleotide sequence ID" value="NZ_LZEX01000045.1"/>
</dbReference>
<keyword evidence="2 6" id="KW-0808">Transferase</keyword>
<evidence type="ECO:0000256" key="2">
    <source>
        <dbReference type="ARBA" id="ARBA00022679"/>
    </source>
</evidence>
<protein>
    <submittedName>
        <fullName evidence="6">Methyltransferase</fullName>
    </submittedName>
</protein>
<dbReference type="GO" id="GO:0046983">
    <property type="term" value="F:protein dimerization activity"/>
    <property type="evidence" value="ECO:0007669"/>
    <property type="project" value="InterPro"/>
</dbReference>
<evidence type="ECO:0000259" key="5">
    <source>
        <dbReference type="Pfam" id="PF08100"/>
    </source>
</evidence>
<dbReference type="STRING" id="368603.AYY16_01230"/>
<accession>A0A1B8H052</accession>
<dbReference type="Pfam" id="PF00891">
    <property type="entry name" value="Methyltransf_2"/>
    <property type="match status" value="1"/>
</dbReference>
<dbReference type="SUPFAM" id="SSF46785">
    <property type="entry name" value="Winged helix' DNA-binding domain"/>
    <property type="match status" value="1"/>
</dbReference>
<dbReference type="InterPro" id="IPR036388">
    <property type="entry name" value="WH-like_DNA-bd_sf"/>
</dbReference>
<evidence type="ECO:0000313" key="7">
    <source>
        <dbReference type="Proteomes" id="UP000092247"/>
    </source>
</evidence>
<comment type="caution">
    <text evidence="6">The sequence shown here is derived from an EMBL/GenBank/DDBJ whole genome shotgun (WGS) entry which is preliminary data.</text>
</comment>
<dbReference type="EMBL" id="LZEX01000045">
    <property type="protein sequence ID" value="OBU02431.1"/>
    <property type="molecule type" value="Genomic_DNA"/>
</dbReference>
<feature type="domain" description="O-methyltransferase dimerisation" evidence="5">
    <location>
        <begin position="19"/>
        <end position="94"/>
    </location>
</feature>
<dbReference type="Pfam" id="PF08100">
    <property type="entry name" value="Dimerisation"/>
    <property type="match status" value="1"/>
</dbReference>
<dbReference type="PROSITE" id="PS51683">
    <property type="entry name" value="SAM_OMT_II"/>
    <property type="match status" value="1"/>
</dbReference>
<evidence type="ECO:0000313" key="6">
    <source>
        <dbReference type="EMBL" id="OBU02431.1"/>
    </source>
</evidence>
<keyword evidence="3" id="KW-0949">S-adenosyl-L-methionine</keyword>
<keyword evidence="1 6" id="KW-0489">Methyltransferase</keyword>
<organism evidence="6 7">
    <name type="scientific">Morganella psychrotolerans</name>
    <dbReference type="NCBI Taxonomy" id="368603"/>
    <lineage>
        <taxon>Bacteria</taxon>
        <taxon>Pseudomonadati</taxon>
        <taxon>Pseudomonadota</taxon>
        <taxon>Gammaproteobacteria</taxon>
        <taxon>Enterobacterales</taxon>
        <taxon>Morganellaceae</taxon>
        <taxon>Morganella</taxon>
    </lineage>
</organism>
<dbReference type="GO" id="GO:0008171">
    <property type="term" value="F:O-methyltransferase activity"/>
    <property type="evidence" value="ECO:0007669"/>
    <property type="project" value="InterPro"/>
</dbReference>
<dbReference type="InterPro" id="IPR012967">
    <property type="entry name" value="COMT_dimerisation"/>
</dbReference>
<dbReference type="Gene3D" id="1.10.10.10">
    <property type="entry name" value="Winged helix-like DNA-binding domain superfamily/Winged helix DNA-binding domain"/>
    <property type="match status" value="1"/>
</dbReference>
<sequence length="341" mass="38185">MSQNIPMTPAEEKAALRVMDIAMSFTLPGCLRTAAQLHLADHLAKEPLSVNTLAEKTKSHPALLHKVFRMLTANGIFTADDNDLYGLNAEAEFLKADHPYSQRHTILMLTDETLWKPVGQVTDAIQGKPPFEDCFGESFYEYHEKHQGGDYNFPSGMSALSEVENYFVVNTYEFPEKSRVMDIAGGLGGLLLRILRANPTLHGILLDRPHVLSDNRLSGQGMDDRWTAVSGNLFEALPESDIYILKNIMQDWQDERALVILNNCRESMRKDSKLLIIEPVIYPVKKLDSRHAMDILCLTAFPNGGERTIPEFEALLTKAGLKINRLIPTGCYVSILEVVKA</sequence>
<gene>
    <name evidence="6" type="ORF">AYY17_12300</name>
</gene>
<feature type="domain" description="O-methyltransferase C-terminal" evidence="4">
    <location>
        <begin position="125"/>
        <end position="321"/>
    </location>
</feature>